<keyword evidence="3" id="KW-1185">Reference proteome</keyword>
<feature type="region of interest" description="Disordered" evidence="1">
    <location>
        <begin position="58"/>
        <end position="156"/>
    </location>
</feature>
<dbReference type="Gene3D" id="3.30.70.1060">
    <property type="entry name" value="Dimeric alpha+beta barrel"/>
    <property type="match status" value="1"/>
</dbReference>
<sequence length="156" mass="15499">MPRYLVSFDDGPMGHIPDEDLPAVDESTHAVVQEAEDAGVWVFGGGVARQQAAVVGTDGTVTDGPVPETKAVIGGRDPRGVVAGGGAGPGRSDRAQLPVRPGGPRDRVRPGVQPRAGTAVAGSPSAAAARAGTTSSSRNGSDSGLPKPSAADTSPE</sequence>
<dbReference type="Proteomes" id="UP000317484">
    <property type="component" value="Unassembled WGS sequence"/>
</dbReference>
<evidence type="ECO:0000256" key="1">
    <source>
        <dbReference type="SAM" id="MobiDB-lite"/>
    </source>
</evidence>
<evidence type="ECO:0000313" key="3">
    <source>
        <dbReference type="Proteomes" id="UP000317484"/>
    </source>
</evidence>
<accession>A0A521FJ32</accession>
<evidence type="ECO:0008006" key="4">
    <source>
        <dbReference type="Google" id="ProtNLM"/>
    </source>
</evidence>
<protein>
    <recommendedName>
        <fullName evidence="4">YCII-related domain-containing protein</fullName>
    </recommendedName>
</protein>
<feature type="compositionally biased region" description="Low complexity" evidence="1">
    <location>
        <begin position="110"/>
        <end position="137"/>
    </location>
</feature>
<reference evidence="2 3" key="1">
    <citation type="submission" date="2017-05" db="EMBL/GenBank/DDBJ databases">
        <authorList>
            <person name="Varghese N."/>
            <person name="Submissions S."/>
        </authorList>
    </citation>
    <scope>NUCLEOTIDE SEQUENCE [LARGE SCALE GENOMIC DNA]</scope>
    <source>
        <strain evidence="2 3">DSM 46834</strain>
    </source>
</reference>
<organism evidence="2 3">
    <name type="scientific">Geodermatophilus aquaeductus</name>
    <dbReference type="NCBI Taxonomy" id="1564161"/>
    <lineage>
        <taxon>Bacteria</taxon>
        <taxon>Bacillati</taxon>
        <taxon>Actinomycetota</taxon>
        <taxon>Actinomycetes</taxon>
        <taxon>Geodermatophilales</taxon>
        <taxon>Geodermatophilaceae</taxon>
        <taxon>Geodermatophilus</taxon>
    </lineage>
</organism>
<feature type="region of interest" description="Disordered" evidence="1">
    <location>
        <begin position="1"/>
        <end position="20"/>
    </location>
</feature>
<gene>
    <name evidence="2" type="ORF">SAMN06273567_109142</name>
</gene>
<dbReference type="SUPFAM" id="SSF54909">
    <property type="entry name" value="Dimeric alpha+beta barrel"/>
    <property type="match status" value="1"/>
</dbReference>
<proteinExistence type="predicted"/>
<dbReference type="EMBL" id="FXTJ01000009">
    <property type="protein sequence ID" value="SMO96217.1"/>
    <property type="molecule type" value="Genomic_DNA"/>
</dbReference>
<dbReference type="AlphaFoldDB" id="A0A521FJ32"/>
<dbReference type="InterPro" id="IPR011008">
    <property type="entry name" value="Dimeric_a/b-barrel"/>
</dbReference>
<name>A0A521FJ32_9ACTN</name>
<evidence type="ECO:0000313" key="2">
    <source>
        <dbReference type="EMBL" id="SMO96217.1"/>
    </source>
</evidence>